<keyword evidence="1" id="KW-0812">Transmembrane</keyword>
<evidence type="ECO:0000313" key="2">
    <source>
        <dbReference type="EMBL" id="OPB72392.1"/>
    </source>
</evidence>
<accession>A0AAJ3TNH9</accession>
<organism evidence="2 3">
    <name type="scientific">Elizabethkingia ursingii</name>
    <dbReference type="NCBI Taxonomy" id="1756150"/>
    <lineage>
        <taxon>Bacteria</taxon>
        <taxon>Pseudomonadati</taxon>
        <taxon>Bacteroidota</taxon>
        <taxon>Flavobacteriia</taxon>
        <taxon>Flavobacteriales</taxon>
        <taxon>Weeksellaceae</taxon>
        <taxon>Elizabethkingia</taxon>
    </lineage>
</organism>
<keyword evidence="1" id="KW-1133">Transmembrane helix</keyword>
<reference evidence="2 3" key="1">
    <citation type="submission" date="2016-06" db="EMBL/GenBank/DDBJ databases">
        <authorList>
            <person name="Nicholson A.C."/>
        </authorList>
    </citation>
    <scope>NUCLEOTIDE SEQUENCE [LARGE SCALE GENOMIC DNA]</scope>
    <source>
        <strain evidence="2 3">G4123</strain>
    </source>
</reference>
<dbReference type="Proteomes" id="UP000190816">
    <property type="component" value="Unassembled WGS sequence"/>
</dbReference>
<evidence type="ECO:0000256" key="1">
    <source>
        <dbReference type="SAM" id="Phobius"/>
    </source>
</evidence>
<feature type="transmembrane region" description="Helical" evidence="1">
    <location>
        <begin position="24"/>
        <end position="47"/>
    </location>
</feature>
<evidence type="ECO:0000313" key="3">
    <source>
        <dbReference type="Proteomes" id="UP000190816"/>
    </source>
</evidence>
<sequence>MPDASYFFSPPAQGAFFTLKINKIVNLMEITLLIIVAITLLIVFLIFGKTKEKHISKIVTSKELIGKTMAPECLGEPSKDLKGQDKNNGVNTPSFESEIKAHEILNDYEEKQQEALSGNDSYTTENSLTTGVTLEEFALWEKKRYSNYELSVLKDQAERILWNIEGTEFSDFLSSSTKNAAQIVSRLLDMGKTDT</sequence>
<keyword evidence="1" id="KW-0472">Membrane</keyword>
<name>A0AAJ3TNH9_9FLAO</name>
<dbReference type="AlphaFoldDB" id="A0AAJ3TNH9"/>
<dbReference type="RefSeq" id="WP_078404946.1">
    <property type="nucleotide sequence ID" value="NZ_CP016377.1"/>
</dbReference>
<dbReference type="EMBL" id="MAIC01000017">
    <property type="protein sequence ID" value="OPB72392.1"/>
    <property type="molecule type" value="Genomic_DNA"/>
</dbReference>
<gene>
    <name evidence="2" type="ORF">BAY32_12605</name>
</gene>
<protein>
    <submittedName>
        <fullName evidence="2">Uncharacterized protein</fullName>
    </submittedName>
</protein>
<proteinExistence type="predicted"/>
<comment type="caution">
    <text evidence="2">The sequence shown here is derived from an EMBL/GenBank/DDBJ whole genome shotgun (WGS) entry which is preliminary data.</text>
</comment>
<dbReference type="KEGG" id="ego:BBD34_17205"/>